<protein>
    <submittedName>
        <fullName evidence="2">Uncharacterized protein</fullName>
    </submittedName>
</protein>
<dbReference type="WBParaSite" id="nRc.2.0.1.t47500-RA">
    <property type="protein sequence ID" value="nRc.2.0.1.t47500-RA"/>
    <property type="gene ID" value="nRc.2.0.1.g47500"/>
</dbReference>
<keyword evidence="1" id="KW-1185">Reference proteome</keyword>
<accession>A0A915L8Q4</accession>
<reference evidence="2" key="1">
    <citation type="submission" date="2022-11" db="UniProtKB">
        <authorList>
            <consortium name="WormBaseParasite"/>
        </authorList>
    </citation>
    <scope>IDENTIFICATION</scope>
</reference>
<organism evidence="1 2">
    <name type="scientific">Romanomermis culicivorax</name>
    <name type="common">Nematode worm</name>
    <dbReference type="NCBI Taxonomy" id="13658"/>
    <lineage>
        <taxon>Eukaryota</taxon>
        <taxon>Metazoa</taxon>
        <taxon>Ecdysozoa</taxon>
        <taxon>Nematoda</taxon>
        <taxon>Enoplea</taxon>
        <taxon>Dorylaimia</taxon>
        <taxon>Mermithida</taxon>
        <taxon>Mermithoidea</taxon>
        <taxon>Mermithidae</taxon>
        <taxon>Romanomermis</taxon>
    </lineage>
</organism>
<dbReference type="AlphaFoldDB" id="A0A915L8Q4"/>
<proteinExistence type="predicted"/>
<evidence type="ECO:0000313" key="1">
    <source>
        <dbReference type="Proteomes" id="UP000887565"/>
    </source>
</evidence>
<name>A0A915L8Q4_ROMCU</name>
<dbReference type="Proteomes" id="UP000887565">
    <property type="component" value="Unplaced"/>
</dbReference>
<evidence type="ECO:0000313" key="2">
    <source>
        <dbReference type="WBParaSite" id="nRc.2.0.1.t47500-RA"/>
    </source>
</evidence>
<sequence>MARRIGFIPEKCMLKATVSAMWAFSTQPNGFRDLKTLMRTMHPKILTALKVRKKKNKKQKDEWNKSLEVSNDKDPLLQAKSLKDDTKRLQVDGEWFWGLTTCMPPAAALASLCSAAEYAYINDVLARHAQSLDRATCTTFHACMWYPADGDPRTRLTDWMNGIPQCKPAFDHEPGTYICNCFPLCPIILDEDFHIDTAMKE</sequence>